<feature type="signal peptide" evidence="1">
    <location>
        <begin position="1"/>
        <end position="25"/>
    </location>
</feature>
<sequence>MIFTKKSRSFALAAAFLLASGGVQAGVTGVAAGLDADGGVLMDADGMAAADAFATLGALTVKGRLMRSSEVGHEGYRPEASGKPMQAVAETWLALLERAHADLLEQGRMRSHADADAEAAPAAYADAAYLYHMHHSAGRFEHLGLYDDLTHRPSPVISVLTNHLVNERYADGSFHAANDSAADGFAYGLDALHDSAYAWVRQDKPGGADDMGRMELDVLAGWMGHSREDLVGIAREIADHADAAWDDEAGIYLLDQGAEWSLDQLGAMLRGHKGLYEMLYLYGDTDDQARAETLADRAAAIAGAVVASDGPMRDWGLPARLKFDGGKARAASDRVDVAAQWRFVHQLTGGFSLFRERDGTSGLIAKRAPELGAQVGEAVDRLLLGALEYQLESGTVPAALSYGDGSVADPSVTTRAVAAFVKAVGNGYRAGSAFDRPGAWEDDERLATRSRALYDAFLAHGELLTGQLVLRDGPGAAPR</sequence>
<dbReference type="STRING" id="713585.THITH_16880"/>
<organism evidence="2 3">
    <name type="scientific">Thioalkalivibrio paradoxus ARh 1</name>
    <dbReference type="NCBI Taxonomy" id="713585"/>
    <lineage>
        <taxon>Bacteria</taxon>
        <taxon>Pseudomonadati</taxon>
        <taxon>Pseudomonadota</taxon>
        <taxon>Gammaproteobacteria</taxon>
        <taxon>Chromatiales</taxon>
        <taxon>Ectothiorhodospiraceae</taxon>
        <taxon>Thioalkalivibrio</taxon>
    </lineage>
</organism>
<name>W0DTJ9_9GAMM</name>
<evidence type="ECO:0000313" key="3">
    <source>
        <dbReference type="Proteomes" id="UP000005289"/>
    </source>
</evidence>
<dbReference type="KEGG" id="tti:THITH_16880"/>
<keyword evidence="3" id="KW-1185">Reference proteome</keyword>
<keyword evidence="1" id="KW-0732">Signal</keyword>
<dbReference type="HOGENOM" id="CLU_569772_0_0_6"/>
<dbReference type="AlphaFoldDB" id="W0DTJ9"/>
<evidence type="ECO:0000313" key="2">
    <source>
        <dbReference type="EMBL" id="AHF00319.1"/>
    </source>
</evidence>
<reference evidence="2 3" key="1">
    <citation type="submission" date="2013-12" db="EMBL/GenBank/DDBJ databases">
        <authorList>
            <consortium name="DOE Joint Genome Institute"/>
            <person name="Muyzer G."/>
            <person name="Huntemann M."/>
            <person name="Han J."/>
            <person name="Chen A."/>
            <person name="Kyrpides N."/>
            <person name="Mavromatis K."/>
            <person name="Markowitz V."/>
            <person name="Palaniappan K."/>
            <person name="Ivanova N."/>
            <person name="Schaumberg A."/>
            <person name="Pati A."/>
            <person name="Liolios K."/>
            <person name="Nordberg H.P."/>
            <person name="Cantor M.N."/>
            <person name="Hua S.X."/>
            <person name="Woyke T."/>
        </authorList>
    </citation>
    <scope>NUCLEOTIDE SEQUENCE [LARGE SCALE GENOMIC DNA]</scope>
    <source>
        <strain evidence="2 3">ARh 1</strain>
    </source>
</reference>
<evidence type="ECO:0000256" key="1">
    <source>
        <dbReference type="SAM" id="SignalP"/>
    </source>
</evidence>
<protein>
    <submittedName>
        <fullName evidence="2">Uncharacterized protein</fullName>
    </submittedName>
</protein>
<dbReference type="EMBL" id="CP007029">
    <property type="protein sequence ID" value="AHF00319.1"/>
    <property type="molecule type" value="Genomic_DNA"/>
</dbReference>
<dbReference type="Proteomes" id="UP000005289">
    <property type="component" value="Chromosome"/>
</dbReference>
<proteinExistence type="predicted"/>
<dbReference type="RefSeq" id="WP_006746717.1">
    <property type="nucleotide sequence ID" value="NZ_CP007029.1"/>
</dbReference>
<gene>
    <name evidence="2" type="ORF">THITH_16880</name>
</gene>
<accession>W0DTJ9</accession>
<feature type="chain" id="PRO_5004787235" evidence="1">
    <location>
        <begin position="26"/>
        <end position="479"/>
    </location>
</feature>